<evidence type="ECO:0000313" key="2">
    <source>
        <dbReference type="Proteomes" id="UP000019146"/>
    </source>
</evidence>
<accession>A0A0P0REI7</accession>
<dbReference type="KEGG" id="bcai:K788_0003050"/>
<dbReference type="AlphaFoldDB" id="A0A0P0REI7"/>
<protein>
    <submittedName>
        <fullName evidence="1">Uncharacterized protein</fullName>
    </submittedName>
</protein>
<dbReference type="RefSeq" id="WP_148654351.1">
    <property type="nucleotide sequence ID" value="NZ_CP012747.1"/>
</dbReference>
<gene>
    <name evidence="1" type="ORF">K788_0003050</name>
</gene>
<dbReference type="EMBL" id="CP012747">
    <property type="protein sequence ID" value="ALL66806.1"/>
    <property type="molecule type" value="Genomic_DNA"/>
</dbReference>
<sequence length="113" mass="12973">MAPDSYCGTDELLQYVQAAVVVEILLGDKAVSDQTGLGELLANRCAYLIANSHSMRNEILEVFRKINDVRSKIVHRGKSQLTKSERYLFFRLRWICSRIIQEEVRLIANEKSE</sequence>
<name>A0A0P0REI7_9BURK</name>
<dbReference type="GeneID" id="69975248"/>
<dbReference type="Proteomes" id="UP000019146">
    <property type="component" value="Chromosome 2"/>
</dbReference>
<proteinExistence type="predicted"/>
<reference evidence="1 2" key="1">
    <citation type="journal article" date="2014" name="Genome Announc.">
        <title>Draft Genome Sequence of the Haloacid-Degrading Burkholderia caribensis Strain MBA4.</title>
        <authorList>
            <person name="Pan Y."/>
            <person name="Kong K.F."/>
            <person name="Tsang J.S."/>
        </authorList>
    </citation>
    <scope>NUCLEOTIDE SEQUENCE [LARGE SCALE GENOMIC DNA]</scope>
    <source>
        <strain evidence="1 2">MBA4</strain>
    </source>
</reference>
<organism evidence="1 2">
    <name type="scientific">Paraburkholderia caribensis MBA4</name>
    <dbReference type="NCBI Taxonomy" id="1323664"/>
    <lineage>
        <taxon>Bacteria</taxon>
        <taxon>Pseudomonadati</taxon>
        <taxon>Pseudomonadota</taxon>
        <taxon>Betaproteobacteria</taxon>
        <taxon>Burkholderiales</taxon>
        <taxon>Burkholderiaceae</taxon>
        <taxon>Paraburkholderia</taxon>
    </lineage>
</organism>
<evidence type="ECO:0000313" key="1">
    <source>
        <dbReference type="EMBL" id="ALL66806.1"/>
    </source>
</evidence>